<proteinExistence type="predicted"/>
<dbReference type="SMART" id="SM00255">
    <property type="entry name" value="TIR"/>
    <property type="match status" value="1"/>
</dbReference>
<keyword evidence="2" id="KW-0677">Repeat</keyword>
<dbReference type="InterPro" id="IPR035897">
    <property type="entry name" value="Toll_tir_struct_dom_sf"/>
</dbReference>
<dbReference type="Proteomes" id="UP001457282">
    <property type="component" value="Unassembled WGS sequence"/>
</dbReference>
<sequence length="1152" mass="130801">MAVVRVRECCACRYDVFMSFRGQDTRKTFADHLYTAFVNTGLFTFRDDEEVERGKDIRVELHGAIQQSRTSVIVFSKDYASSGWCLDELVMILERKRRTCPGQDHRHVVLPVFYDVDPSQLRKQKGSLAKAFARHQKNESLNKVNRWREALQEVADLAGMVLKNQADGHEAKFIRKIVKVIADKLSRTPLSVAPNLVGIHSRVQSINIWLQDESTDVDTLVIYGIGGIGKTTIAKLVYNSNFEKFDGSSFLENVRQISEQPNGLVLVQTKLLYDILHGKKVEIHSVSEGIPKIEKVLRSKRVLLVIDDVDHMDQVDAVLMTQDKFRPGSKIIITTRLARLLKRDKAIHEYNLETLDFKESLELFSCHAFGRNDPIKGYTEHSKRVVHHSGGLPLALKVLGSSLSRQSIDVWESALEKLEVIPNGEIMNKLKISYDSLQDSHDKGLFLHIACFFVGMDKDYIVGILDRCEFYTVVGIKNLIDRCLVKIDGNNKVQMHQMIRDMGRGIVHLESKELGKRSRLWHPKDSFKVLAEKKGTEMIEGLILDMHKHPEYTPSSESNAVVLDTNGFVGMHNLRLLQLSHVLLNGCYEELPSGLRWLCWSTFPLDSIPDDFQLDNLVVLEMHYSSLRKVGKGRKYLPSLKVLDLSHSHSLTEITDFSLFPNLERLILKDCRSLVDVHQSIEKLEKLVYLNLEDCKTIEKLPENISMVKSLETLIISGCSNLNDFPVKLTMLKSLKVLQTNDIPISLLATTAIKARSCPRTSIETFWASLPSTLVDVSLVDCNLSDNVFPKDLANLSSLKRLNLSHNPIRSLPSCIRALTRLDQLSFSNCKKLKSLVGLPRVGELMVNNCKSLKKISSKSLSYDLKSMENIRMHAIEEQKVDSWTMYPLQGIYEFGIFNAFLPGNQVPGRFSHKSIGTSVSFTVPLHPNRRIRGLNVFSVYANSDDDSNVIYAGVNLPNPIITKVSNKSKGLKWIFGPSYYGLPDDRKDMIWLSHWKLEDHLEADDKVTVSVFMEPWLQVKQCGVELVYEQKTMSAQHKTPDPYSCVIGTDFSEEQEVMPGTYFLCSRPATMDIVDLCSSAWFNNLIRDSDEEIGVSLSNNLVRDSDEETDEEEVLQGDHNKCGRRSCRILIMAAFFLLYFFLVAPFLFQRA</sequence>
<dbReference type="Gene3D" id="1.10.8.430">
    <property type="entry name" value="Helical domain of apoptotic protease-activating factors"/>
    <property type="match status" value="1"/>
</dbReference>
<evidence type="ECO:0000256" key="3">
    <source>
        <dbReference type="ARBA" id="ARBA00023027"/>
    </source>
</evidence>
<dbReference type="SUPFAM" id="SSF52058">
    <property type="entry name" value="L domain-like"/>
    <property type="match status" value="1"/>
</dbReference>
<dbReference type="InterPro" id="IPR003591">
    <property type="entry name" value="Leu-rich_rpt_typical-subtyp"/>
</dbReference>
<dbReference type="InterPro" id="IPR044974">
    <property type="entry name" value="Disease_R_plants"/>
</dbReference>
<name>A0AAW1XR44_RUBAR</name>
<evidence type="ECO:0000313" key="6">
    <source>
        <dbReference type="EMBL" id="KAK9938503.1"/>
    </source>
</evidence>
<dbReference type="PROSITE" id="PS51450">
    <property type="entry name" value="LRR"/>
    <property type="match status" value="1"/>
</dbReference>
<dbReference type="GO" id="GO:0006952">
    <property type="term" value="P:defense response"/>
    <property type="evidence" value="ECO:0007669"/>
    <property type="project" value="InterPro"/>
</dbReference>
<evidence type="ECO:0000256" key="2">
    <source>
        <dbReference type="ARBA" id="ARBA00022737"/>
    </source>
</evidence>
<dbReference type="FunFam" id="3.40.50.10140:FF:000007">
    <property type="entry name" value="Disease resistance protein (TIR-NBS-LRR class)"/>
    <property type="match status" value="1"/>
</dbReference>
<keyword evidence="7" id="KW-1185">Reference proteome</keyword>
<keyword evidence="4" id="KW-0812">Transmembrane</keyword>
<dbReference type="PANTHER" id="PTHR11017">
    <property type="entry name" value="LEUCINE-RICH REPEAT-CONTAINING PROTEIN"/>
    <property type="match status" value="1"/>
</dbReference>
<feature type="domain" description="TIR" evidence="5">
    <location>
        <begin position="12"/>
        <end position="185"/>
    </location>
</feature>
<dbReference type="InterPro" id="IPR027417">
    <property type="entry name" value="P-loop_NTPase"/>
</dbReference>
<dbReference type="Gene3D" id="3.40.50.10140">
    <property type="entry name" value="Toll/interleukin-1 receptor homology (TIR) domain"/>
    <property type="match status" value="1"/>
</dbReference>
<evidence type="ECO:0000313" key="7">
    <source>
        <dbReference type="Proteomes" id="UP001457282"/>
    </source>
</evidence>
<dbReference type="InterPro" id="IPR001611">
    <property type="entry name" value="Leu-rich_rpt"/>
</dbReference>
<evidence type="ECO:0000256" key="1">
    <source>
        <dbReference type="ARBA" id="ARBA00022614"/>
    </source>
</evidence>
<dbReference type="GO" id="GO:0043531">
    <property type="term" value="F:ADP binding"/>
    <property type="evidence" value="ECO:0007669"/>
    <property type="project" value="InterPro"/>
</dbReference>
<keyword evidence="4" id="KW-1133">Transmembrane helix</keyword>
<dbReference type="InterPro" id="IPR032675">
    <property type="entry name" value="LRR_dom_sf"/>
</dbReference>
<dbReference type="InterPro" id="IPR002182">
    <property type="entry name" value="NB-ARC"/>
</dbReference>
<keyword evidence="3" id="KW-0520">NAD</keyword>
<dbReference type="EMBL" id="JBEDUW010000003">
    <property type="protein sequence ID" value="KAK9938503.1"/>
    <property type="molecule type" value="Genomic_DNA"/>
</dbReference>
<gene>
    <name evidence="6" type="ORF">M0R45_015236</name>
</gene>
<evidence type="ECO:0000256" key="4">
    <source>
        <dbReference type="SAM" id="Phobius"/>
    </source>
</evidence>
<protein>
    <recommendedName>
        <fullName evidence="5">TIR domain-containing protein</fullName>
    </recommendedName>
</protein>
<dbReference type="Pfam" id="PF00931">
    <property type="entry name" value="NB-ARC"/>
    <property type="match status" value="1"/>
</dbReference>
<dbReference type="InterPro" id="IPR042197">
    <property type="entry name" value="Apaf_helical"/>
</dbReference>
<dbReference type="Gene3D" id="3.40.50.300">
    <property type="entry name" value="P-loop containing nucleotide triphosphate hydrolases"/>
    <property type="match status" value="1"/>
</dbReference>
<dbReference type="PANTHER" id="PTHR11017:SF563">
    <property type="entry name" value="TMV RESISTANCE PROTEIN N-LIKE"/>
    <property type="match status" value="1"/>
</dbReference>
<dbReference type="InterPro" id="IPR000157">
    <property type="entry name" value="TIR_dom"/>
</dbReference>
<dbReference type="SUPFAM" id="SSF52540">
    <property type="entry name" value="P-loop containing nucleoside triphosphate hydrolases"/>
    <property type="match status" value="1"/>
</dbReference>
<dbReference type="InterPro" id="IPR058192">
    <property type="entry name" value="WHD_ROQ1-like"/>
</dbReference>
<keyword evidence="1" id="KW-0433">Leucine-rich repeat</keyword>
<accession>A0AAW1XR44</accession>
<organism evidence="6 7">
    <name type="scientific">Rubus argutus</name>
    <name type="common">Southern blackberry</name>
    <dbReference type="NCBI Taxonomy" id="59490"/>
    <lineage>
        <taxon>Eukaryota</taxon>
        <taxon>Viridiplantae</taxon>
        <taxon>Streptophyta</taxon>
        <taxon>Embryophyta</taxon>
        <taxon>Tracheophyta</taxon>
        <taxon>Spermatophyta</taxon>
        <taxon>Magnoliopsida</taxon>
        <taxon>eudicotyledons</taxon>
        <taxon>Gunneridae</taxon>
        <taxon>Pentapetalae</taxon>
        <taxon>rosids</taxon>
        <taxon>fabids</taxon>
        <taxon>Rosales</taxon>
        <taxon>Rosaceae</taxon>
        <taxon>Rosoideae</taxon>
        <taxon>Rosoideae incertae sedis</taxon>
        <taxon>Rubus</taxon>
    </lineage>
</organism>
<dbReference type="Gene3D" id="3.80.10.10">
    <property type="entry name" value="Ribonuclease Inhibitor"/>
    <property type="match status" value="2"/>
</dbReference>
<dbReference type="SMART" id="SM00369">
    <property type="entry name" value="LRR_TYP"/>
    <property type="match status" value="2"/>
</dbReference>
<dbReference type="PRINTS" id="PR00364">
    <property type="entry name" value="DISEASERSIST"/>
</dbReference>
<dbReference type="AlphaFoldDB" id="A0AAW1XR44"/>
<feature type="transmembrane region" description="Helical" evidence="4">
    <location>
        <begin position="1130"/>
        <end position="1149"/>
    </location>
</feature>
<dbReference type="Pfam" id="PF23282">
    <property type="entry name" value="WHD_ROQ1"/>
    <property type="match status" value="1"/>
</dbReference>
<dbReference type="SUPFAM" id="SSF52200">
    <property type="entry name" value="Toll/Interleukin receptor TIR domain"/>
    <property type="match status" value="1"/>
</dbReference>
<keyword evidence="4" id="KW-0472">Membrane</keyword>
<evidence type="ECO:0000259" key="5">
    <source>
        <dbReference type="PROSITE" id="PS50104"/>
    </source>
</evidence>
<dbReference type="PROSITE" id="PS50104">
    <property type="entry name" value="TIR"/>
    <property type="match status" value="1"/>
</dbReference>
<reference evidence="6 7" key="1">
    <citation type="journal article" date="2023" name="G3 (Bethesda)">
        <title>A chromosome-length genome assembly and annotation of blackberry (Rubus argutus, cv. 'Hillquist').</title>
        <authorList>
            <person name="Bruna T."/>
            <person name="Aryal R."/>
            <person name="Dudchenko O."/>
            <person name="Sargent D.J."/>
            <person name="Mead D."/>
            <person name="Buti M."/>
            <person name="Cavallini A."/>
            <person name="Hytonen T."/>
            <person name="Andres J."/>
            <person name="Pham M."/>
            <person name="Weisz D."/>
            <person name="Mascagni F."/>
            <person name="Usai G."/>
            <person name="Natali L."/>
            <person name="Bassil N."/>
            <person name="Fernandez G.E."/>
            <person name="Lomsadze A."/>
            <person name="Armour M."/>
            <person name="Olukolu B."/>
            <person name="Poorten T."/>
            <person name="Britton C."/>
            <person name="Davik J."/>
            <person name="Ashrafi H."/>
            <person name="Aiden E.L."/>
            <person name="Borodovsky M."/>
            <person name="Worthington M."/>
        </authorList>
    </citation>
    <scope>NUCLEOTIDE SEQUENCE [LARGE SCALE GENOMIC DNA]</scope>
    <source>
        <strain evidence="6">PI 553951</strain>
    </source>
</reference>
<dbReference type="GO" id="GO:0007165">
    <property type="term" value="P:signal transduction"/>
    <property type="evidence" value="ECO:0007669"/>
    <property type="project" value="InterPro"/>
</dbReference>
<comment type="caution">
    <text evidence="6">The sequence shown here is derived from an EMBL/GenBank/DDBJ whole genome shotgun (WGS) entry which is preliminary data.</text>
</comment>
<dbReference type="Pfam" id="PF01582">
    <property type="entry name" value="TIR"/>
    <property type="match status" value="1"/>
</dbReference>